<protein>
    <recommendedName>
        <fullName evidence="3">Retrotransposon gag domain-containing protein</fullName>
    </recommendedName>
</protein>
<dbReference type="Proteomes" id="UP000257109">
    <property type="component" value="Unassembled WGS sequence"/>
</dbReference>
<sequence length="265" mass="29963">MFVKGKELWGHLDGSSAAPTAIPELRTGEAEDARIITWILGSIEPHMVSNLRSFSTLELEIGNFSQENFSIEQYYSRFLNFWSEYSDIVNAKVPQVALSTIQIVHEERKHLHLCVATRRTKISYSSWIRSGTGEFESSECCLCRARKRKKRKDPLSTTAARILVTLQPAVRKMRTQLKSARFVLKTGKYTPLKLLSKLHLCKMLCCPTSQYQSTYSHPRDGPTDDNYNTLPLVFKVGEEILDSGASNHMTGKSELLQNIGSYNGP</sequence>
<keyword evidence="2" id="KW-1185">Reference proteome</keyword>
<dbReference type="OrthoDB" id="1706811at2759"/>
<name>A0A371H8I1_MUCPR</name>
<feature type="non-terminal residue" evidence="1">
    <location>
        <position position="1"/>
    </location>
</feature>
<evidence type="ECO:0008006" key="3">
    <source>
        <dbReference type="Google" id="ProtNLM"/>
    </source>
</evidence>
<organism evidence="1 2">
    <name type="scientific">Mucuna pruriens</name>
    <name type="common">Velvet bean</name>
    <name type="synonym">Dolichos pruriens</name>
    <dbReference type="NCBI Taxonomy" id="157652"/>
    <lineage>
        <taxon>Eukaryota</taxon>
        <taxon>Viridiplantae</taxon>
        <taxon>Streptophyta</taxon>
        <taxon>Embryophyta</taxon>
        <taxon>Tracheophyta</taxon>
        <taxon>Spermatophyta</taxon>
        <taxon>Magnoliopsida</taxon>
        <taxon>eudicotyledons</taxon>
        <taxon>Gunneridae</taxon>
        <taxon>Pentapetalae</taxon>
        <taxon>rosids</taxon>
        <taxon>fabids</taxon>
        <taxon>Fabales</taxon>
        <taxon>Fabaceae</taxon>
        <taxon>Papilionoideae</taxon>
        <taxon>50 kb inversion clade</taxon>
        <taxon>NPAAA clade</taxon>
        <taxon>indigoferoid/millettioid clade</taxon>
        <taxon>Phaseoleae</taxon>
        <taxon>Mucuna</taxon>
    </lineage>
</organism>
<evidence type="ECO:0000313" key="2">
    <source>
        <dbReference type="Proteomes" id="UP000257109"/>
    </source>
</evidence>
<gene>
    <name evidence="1" type="ORF">CR513_18052</name>
</gene>
<dbReference type="EMBL" id="QJKJ01003331">
    <property type="protein sequence ID" value="RDX98973.1"/>
    <property type="molecule type" value="Genomic_DNA"/>
</dbReference>
<comment type="caution">
    <text evidence="1">The sequence shown here is derived from an EMBL/GenBank/DDBJ whole genome shotgun (WGS) entry which is preliminary data.</text>
</comment>
<evidence type="ECO:0000313" key="1">
    <source>
        <dbReference type="EMBL" id="RDX98973.1"/>
    </source>
</evidence>
<accession>A0A371H8I1</accession>
<dbReference type="AlphaFoldDB" id="A0A371H8I1"/>
<reference evidence="1" key="1">
    <citation type="submission" date="2018-05" db="EMBL/GenBank/DDBJ databases">
        <title>Draft genome of Mucuna pruriens seed.</title>
        <authorList>
            <person name="Nnadi N.E."/>
            <person name="Vos R."/>
            <person name="Hasami M.H."/>
            <person name="Devisetty U.K."/>
            <person name="Aguiy J.C."/>
        </authorList>
    </citation>
    <scope>NUCLEOTIDE SEQUENCE [LARGE SCALE GENOMIC DNA]</scope>
    <source>
        <strain evidence="1">JCA_2017</strain>
    </source>
</reference>
<proteinExistence type="predicted"/>